<reference evidence="10" key="1">
    <citation type="submission" date="2015-01" db="EMBL/GenBank/DDBJ databases">
        <title>Transcriptome Assembly of Fopius arisanus.</title>
        <authorList>
            <person name="Geib S."/>
        </authorList>
    </citation>
    <scope>NUCLEOTIDE SEQUENCE</scope>
</reference>
<gene>
    <name evidence="10" type="primary">Islr</name>
    <name evidence="10" type="ORF">g.20976</name>
</gene>
<dbReference type="InterPro" id="IPR001611">
    <property type="entry name" value="Leu-rich_rpt"/>
</dbReference>
<keyword evidence="7" id="KW-0472">Membrane</keyword>
<accession>A0A0C9PWT7</accession>
<dbReference type="SMART" id="SM00409">
    <property type="entry name" value="IG"/>
    <property type="match status" value="1"/>
</dbReference>
<evidence type="ECO:0000256" key="7">
    <source>
        <dbReference type="SAM" id="Phobius"/>
    </source>
</evidence>
<keyword evidence="7" id="KW-0812">Transmembrane</keyword>
<evidence type="ECO:0000256" key="3">
    <source>
        <dbReference type="ARBA" id="ARBA00022737"/>
    </source>
</evidence>
<dbReference type="InterPro" id="IPR036179">
    <property type="entry name" value="Ig-like_dom_sf"/>
</dbReference>
<organism evidence="10">
    <name type="scientific">Fopius arisanus</name>
    <dbReference type="NCBI Taxonomy" id="64838"/>
    <lineage>
        <taxon>Eukaryota</taxon>
        <taxon>Metazoa</taxon>
        <taxon>Ecdysozoa</taxon>
        <taxon>Arthropoda</taxon>
        <taxon>Hexapoda</taxon>
        <taxon>Insecta</taxon>
        <taxon>Pterygota</taxon>
        <taxon>Neoptera</taxon>
        <taxon>Endopterygota</taxon>
        <taxon>Hymenoptera</taxon>
        <taxon>Apocrita</taxon>
        <taxon>Ichneumonoidea</taxon>
        <taxon>Braconidae</taxon>
        <taxon>Opiinae</taxon>
        <taxon>Fopius</taxon>
    </lineage>
</organism>
<keyword evidence="4" id="KW-1015">Disulfide bond</keyword>
<evidence type="ECO:0000256" key="8">
    <source>
        <dbReference type="SAM" id="SignalP"/>
    </source>
</evidence>
<keyword evidence="5" id="KW-0393">Immunoglobulin domain</keyword>
<dbReference type="SMART" id="SM00369">
    <property type="entry name" value="LRR_TYP"/>
    <property type="match status" value="6"/>
</dbReference>
<keyword evidence="2 8" id="KW-0732">Signal</keyword>
<proteinExistence type="predicted"/>
<dbReference type="SUPFAM" id="SSF52058">
    <property type="entry name" value="L domain-like"/>
    <property type="match status" value="1"/>
</dbReference>
<dbReference type="Pfam" id="PF13927">
    <property type="entry name" value="Ig_3"/>
    <property type="match status" value="1"/>
</dbReference>
<dbReference type="FunFam" id="3.80.10.10:FF:000082">
    <property type="entry name" value="Leucine-rich repeat-containing 24"/>
    <property type="match status" value="1"/>
</dbReference>
<feature type="region of interest" description="Disordered" evidence="6">
    <location>
        <begin position="657"/>
        <end position="713"/>
    </location>
</feature>
<dbReference type="InterPro" id="IPR000483">
    <property type="entry name" value="Cys-rich_flank_reg_C"/>
</dbReference>
<dbReference type="InterPro" id="IPR003598">
    <property type="entry name" value="Ig_sub2"/>
</dbReference>
<dbReference type="Pfam" id="PF13855">
    <property type="entry name" value="LRR_8"/>
    <property type="match status" value="2"/>
</dbReference>
<dbReference type="PANTHER" id="PTHR24366">
    <property type="entry name" value="IG(IMMUNOGLOBULIN) AND LRR(LEUCINE RICH REPEAT) DOMAINS"/>
    <property type="match status" value="1"/>
</dbReference>
<feature type="signal peptide" evidence="8">
    <location>
        <begin position="1"/>
        <end position="22"/>
    </location>
</feature>
<evidence type="ECO:0000256" key="6">
    <source>
        <dbReference type="SAM" id="MobiDB-lite"/>
    </source>
</evidence>
<dbReference type="Gene3D" id="2.60.40.10">
    <property type="entry name" value="Immunoglobulins"/>
    <property type="match status" value="1"/>
</dbReference>
<feature type="compositionally biased region" description="Basic and acidic residues" evidence="6">
    <location>
        <begin position="689"/>
        <end position="701"/>
    </location>
</feature>
<evidence type="ECO:0000256" key="1">
    <source>
        <dbReference type="ARBA" id="ARBA00022614"/>
    </source>
</evidence>
<dbReference type="InterPro" id="IPR007110">
    <property type="entry name" value="Ig-like_dom"/>
</dbReference>
<dbReference type="SMART" id="SM00082">
    <property type="entry name" value="LRRCT"/>
    <property type="match status" value="1"/>
</dbReference>
<evidence type="ECO:0000256" key="2">
    <source>
        <dbReference type="ARBA" id="ARBA00022729"/>
    </source>
</evidence>
<keyword evidence="1" id="KW-0433">Leucine-rich repeat</keyword>
<keyword evidence="3" id="KW-0677">Repeat</keyword>
<dbReference type="EMBL" id="GBYB01005968">
    <property type="protein sequence ID" value="JAG75735.1"/>
    <property type="molecule type" value="Transcribed_RNA"/>
</dbReference>
<feature type="domain" description="Ig-like" evidence="9">
    <location>
        <begin position="263"/>
        <end position="361"/>
    </location>
</feature>
<dbReference type="InterPro" id="IPR003591">
    <property type="entry name" value="Leu-rich_rpt_typical-subtyp"/>
</dbReference>
<feature type="compositionally biased region" description="Low complexity" evidence="6">
    <location>
        <begin position="422"/>
        <end position="431"/>
    </location>
</feature>
<dbReference type="InterPro" id="IPR013783">
    <property type="entry name" value="Ig-like_fold"/>
</dbReference>
<dbReference type="Gene3D" id="3.80.10.10">
    <property type="entry name" value="Ribonuclease Inhibitor"/>
    <property type="match status" value="2"/>
</dbReference>
<dbReference type="FunFam" id="2.60.40.10:FF:000032">
    <property type="entry name" value="palladin isoform X1"/>
    <property type="match status" value="1"/>
</dbReference>
<feature type="chain" id="PRO_5002201056" evidence="8">
    <location>
        <begin position="23"/>
        <end position="713"/>
    </location>
</feature>
<dbReference type="PROSITE" id="PS50835">
    <property type="entry name" value="IG_LIKE"/>
    <property type="match status" value="1"/>
</dbReference>
<protein>
    <submittedName>
        <fullName evidence="10">Islr protein</fullName>
    </submittedName>
</protein>
<dbReference type="InterPro" id="IPR032675">
    <property type="entry name" value="LRR_dom_sf"/>
</dbReference>
<sequence length="713" mass="79063">MRLKCWWFIIVLLATLTTQTIGCPPPCACKWKGGKEAVECANRSLTRIPQGAAEETQVLDLSSNHLVKLQPEAFRNLGLVNLQKLYLSKSNITHISPQAFVGLVGLVELDLSVNSIIDVPSETFSSCPSLMRLILSGNPIRRLSRDAFKPLTQLTTLELSKCQLASIEQGAFNGLQSLEWLRLNDNRLTYIPDMTLPLTGNLHGLTLHNNPWLCNCRLRPMQDWLKQSAQAAPQESDPVCEAPPRLHQRPIKTIKLDDLACLPEIHTEQLVEVDEGANVTLRCNVYAIPVATISWWINGQKCETQKDNDSSTSAYVRYICKQQGLTNSTNLLHLFNADKSDEGTFTCTAENTAGTVDSNLSLRVKFQERSTVEPPFENTNTSYVAAVAAGALVGTLLALGCVIGGIIVCAKRRRDQKRNDKSLSSQSKVSSPIVKESETLPHKTVTDTLNFDNHQQVMYTERELQRTASLDRRETVEAYRGPVPKYLTEPDLINEVYPSTNPPSSENYTLYQHQRPQPRGILDYADTRYSLQPTIDRPSLSQIPYLDQDGYPLNFGLPKISLNPVSCTLPRLRHRIPEGSAAAPTARYTREAEFLARTPHDPAVLSRPDTRYTADGYPYPIAYQPITSPVRQPLQIPPYVSPEIAMPEVSDVPFIPSPPAAYKGEPTPLSPRSLMSKTAHEAAAAVAARADDPRPPDHPESPDEGYVGDAMDV</sequence>
<evidence type="ECO:0000313" key="10">
    <source>
        <dbReference type="EMBL" id="JAG75735.1"/>
    </source>
</evidence>
<evidence type="ECO:0000256" key="5">
    <source>
        <dbReference type="ARBA" id="ARBA00023319"/>
    </source>
</evidence>
<keyword evidence="7" id="KW-1133">Transmembrane helix</keyword>
<feature type="transmembrane region" description="Helical" evidence="7">
    <location>
        <begin position="383"/>
        <end position="409"/>
    </location>
</feature>
<evidence type="ECO:0000256" key="4">
    <source>
        <dbReference type="ARBA" id="ARBA00023157"/>
    </source>
</evidence>
<name>A0A0C9PWT7_9HYME</name>
<evidence type="ECO:0000259" key="9">
    <source>
        <dbReference type="PROSITE" id="PS50835"/>
    </source>
</evidence>
<dbReference type="SUPFAM" id="SSF48726">
    <property type="entry name" value="Immunoglobulin"/>
    <property type="match status" value="1"/>
</dbReference>
<feature type="region of interest" description="Disordered" evidence="6">
    <location>
        <begin position="417"/>
        <end position="441"/>
    </location>
</feature>
<dbReference type="AlphaFoldDB" id="A0A0C9PWT7"/>
<dbReference type="SMART" id="SM00408">
    <property type="entry name" value="IGc2"/>
    <property type="match status" value="1"/>
</dbReference>
<dbReference type="PANTHER" id="PTHR24366:SF151">
    <property type="entry name" value="KEKKON 2"/>
    <property type="match status" value="1"/>
</dbReference>
<dbReference type="GO" id="GO:0071944">
    <property type="term" value="C:cell periphery"/>
    <property type="evidence" value="ECO:0007669"/>
    <property type="project" value="UniProtKB-ARBA"/>
</dbReference>
<dbReference type="InterPro" id="IPR003599">
    <property type="entry name" value="Ig_sub"/>
</dbReference>